<dbReference type="EC" id="4.2.1.11" evidence="4"/>
<feature type="domain" description="Enolase C-terminal TIM barrel" evidence="9">
    <location>
        <begin position="44"/>
        <end position="143"/>
    </location>
</feature>
<dbReference type="SUPFAM" id="SSF51604">
    <property type="entry name" value="Enolase C-terminal domain-like"/>
    <property type="match status" value="1"/>
</dbReference>
<keyword evidence="7" id="KW-0456">Lyase</keyword>
<sequence length="143" mass="15419">KLAADDFLLKLDGTPNKSNLGANAILGLSLSVAKAADLARSKKPYVLSVPAFNVINGSSHANATNVGDKGGFAPNIQDNKESLELLKEAIKKAGYIDKLIYIKEFIQEYPIVSIEDLFDQEKEACNALLLKVNQIGTISESIK</sequence>
<accession>A0ABN7WW81</accession>
<dbReference type="InterPro" id="IPR020811">
    <property type="entry name" value="Enolase_N"/>
</dbReference>
<evidence type="ECO:0000256" key="8">
    <source>
        <dbReference type="ARBA" id="ARBA00048333"/>
    </source>
</evidence>
<proteinExistence type="inferred from homology"/>
<dbReference type="InterPro" id="IPR029017">
    <property type="entry name" value="Enolase-like_N"/>
</dbReference>
<evidence type="ECO:0000256" key="7">
    <source>
        <dbReference type="ARBA" id="ARBA00023239"/>
    </source>
</evidence>
<name>A0ABN7WW81_GIGMA</name>
<comment type="catalytic activity">
    <reaction evidence="8">
        <text>(2R)-2-phosphoglycerate = phosphoenolpyruvate + H2O</text>
        <dbReference type="Rhea" id="RHEA:10164"/>
        <dbReference type="ChEBI" id="CHEBI:15377"/>
        <dbReference type="ChEBI" id="CHEBI:58289"/>
        <dbReference type="ChEBI" id="CHEBI:58702"/>
        <dbReference type="EC" id="4.2.1.11"/>
    </reaction>
</comment>
<comment type="pathway">
    <text evidence="2">Carbohydrate degradation; glycolysis; pyruvate from D-glyceraldehyde 3-phosphate: step 4/5.</text>
</comment>
<evidence type="ECO:0000259" key="9">
    <source>
        <dbReference type="SMART" id="SM01192"/>
    </source>
</evidence>
<comment type="cofactor">
    <cofactor evidence="1">
        <name>Mg(2+)</name>
        <dbReference type="ChEBI" id="CHEBI:18420"/>
    </cofactor>
</comment>
<reference evidence="10 11" key="1">
    <citation type="submission" date="2021-06" db="EMBL/GenBank/DDBJ databases">
        <authorList>
            <person name="Kallberg Y."/>
            <person name="Tangrot J."/>
            <person name="Rosling A."/>
        </authorList>
    </citation>
    <scope>NUCLEOTIDE SEQUENCE [LARGE SCALE GENOMIC DNA]</scope>
    <source>
        <strain evidence="10 11">120-4 pot B 10/14</strain>
    </source>
</reference>
<comment type="caution">
    <text evidence="10">The sequence shown here is derived from an EMBL/GenBank/DDBJ whole genome shotgun (WGS) entry which is preliminary data.</text>
</comment>
<dbReference type="PROSITE" id="PS00164">
    <property type="entry name" value="ENOLASE"/>
    <property type="match status" value="1"/>
</dbReference>
<evidence type="ECO:0000313" key="11">
    <source>
        <dbReference type="Proteomes" id="UP000789901"/>
    </source>
</evidence>
<dbReference type="InterPro" id="IPR000941">
    <property type="entry name" value="Enolase"/>
</dbReference>
<evidence type="ECO:0000256" key="3">
    <source>
        <dbReference type="ARBA" id="ARBA00009604"/>
    </source>
</evidence>
<dbReference type="Pfam" id="PF00113">
    <property type="entry name" value="Enolase_C"/>
    <property type="match status" value="2"/>
</dbReference>
<evidence type="ECO:0000256" key="6">
    <source>
        <dbReference type="ARBA" id="ARBA00023152"/>
    </source>
</evidence>
<dbReference type="Gene3D" id="3.20.20.120">
    <property type="entry name" value="Enolase-like C-terminal domain"/>
    <property type="match status" value="1"/>
</dbReference>
<keyword evidence="5" id="KW-0460">Magnesium</keyword>
<evidence type="ECO:0000256" key="4">
    <source>
        <dbReference type="ARBA" id="ARBA00012058"/>
    </source>
</evidence>
<dbReference type="InterPro" id="IPR020809">
    <property type="entry name" value="Enolase_CS"/>
</dbReference>
<dbReference type="InterPro" id="IPR020810">
    <property type="entry name" value="Enolase_C"/>
</dbReference>
<evidence type="ECO:0000256" key="2">
    <source>
        <dbReference type="ARBA" id="ARBA00005031"/>
    </source>
</evidence>
<organism evidence="10 11">
    <name type="scientific">Gigaspora margarita</name>
    <dbReference type="NCBI Taxonomy" id="4874"/>
    <lineage>
        <taxon>Eukaryota</taxon>
        <taxon>Fungi</taxon>
        <taxon>Fungi incertae sedis</taxon>
        <taxon>Mucoromycota</taxon>
        <taxon>Glomeromycotina</taxon>
        <taxon>Glomeromycetes</taxon>
        <taxon>Diversisporales</taxon>
        <taxon>Gigasporaceae</taxon>
        <taxon>Gigaspora</taxon>
    </lineage>
</organism>
<dbReference type="PANTHER" id="PTHR11902:SF1">
    <property type="entry name" value="ENOLASE"/>
    <property type="match status" value="1"/>
</dbReference>
<comment type="similarity">
    <text evidence="3">Belongs to the enolase family.</text>
</comment>
<gene>
    <name evidence="10" type="ORF">GMARGA_LOCUS35310</name>
</gene>
<dbReference type="SMART" id="SM01192">
    <property type="entry name" value="Enolase_C"/>
    <property type="match status" value="1"/>
</dbReference>
<keyword evidence="11" id="KW-1185">Reference proteome</keyword>
<dbReference type="EMBL" id="CAJVQB010065225">
    <property type="protein sequence ID" value="CAG8841221.1"/>
    <property type="molecule type" value="Genomic_DNA"/>
</dbReference>
<dbReference type="Pfam" id="PF03952">
    <property type="entry name" value="Enolase_N"/>
    <property type="match status" value="1"/>
</dbReference>
<feature type="non-terminal residue" evidence="10">
    <location>
        <position position="1"/>
    </location>
</feature>
<dbReference type="SUPFAM" id="SSF54826">
    <property type="entry name" value="Enolase N-terminal domain-like"/>
    <property type="match status" value="1"/>
</dbReference>
<dbReference type="Gene3D" id="3.30.390.10">
    <property type="entry name" value="Enolase-like, N-terminal domain"/>
    <property type="match status" value="1"/>
</dbReference>
<evidence type="ECO:0000256" key="1">
    <source>
        <dbReference type="ARBA" id="ARBA00001946"/>
    </source>
</evidence>
<protein>
    <recommendedName>
        <fullName evidence="4">phosphopyruvate hydratase</fullName>
        <ecNumber evidence="4">4.2.1.11</ecNumber>
    </recommendedName>
</protein>
<keyword evidence="6" id="KW-0324">Glycolysis</keyword>
<evidence type="ECO:0000256" key="5">
    <source>
        <dbReference type="ARBA" id="ARBA00022842"/>
    </source>
</evidence>
<dbReference type="PANTHER" id="PTHR11902">
    <property type="entry name" value="ENOLASE"/>
    <property type="match status" value="1"/>
</dbReference>
<dbReference type="Proteomes" id="UP000789901">
    <property type="component" value="Unassembled WGS sequence"/>
</dbReference>
<evidence type="ECO:0000313" key="10">
    <source>
        <dbReference type="EMBL" id="CAG8841221.1"/>
    </source>
</evidence>
<dbReference type="InterPro" id="IPR036849">
    <property type="entry name" value="Enolase-like_C_sf"/>
</dbReference>
<feature type="non-terminal residue" evidence="10">
    <location>
        <position position="143"/>
    </location>
</feature>